<reference evidence="3" key="1">
    <citation type="submission" date="2017-02" db="UniProtKB">
        <authorList>
            <consortium name="WormBaseParasite"/>
        </authorList>
    </citation>
    <scope>IDENTIFICATION</scope>
</reference>
<sequence length="85" mass="9699">MWNTVIVAFSRTETVKSVVDDDVMTQFVLMTRTTDPINDTVRRSVVTIATHRRPVTLCRRVVYVPTAECYVIVVSRCQMVSSLYA</sequence>
<proteinExistence type="predicted"/>
<evidence type="ECO:0000313" key="3">
    <source>
        <dbReference type="WBParaSite" id="NBR_0000615001-mRNA-1"/>
    </source>
</evidence>
<dbReference type="EMBL" id="UYSL01019780">
    <property type="protein sequence ID" value="VDL69740.1"/>
    <property type="molecule type" value="Genomic_DNA"/>
</dbReference>
<evidence type="ECO:0000313" key="2">
    <source>
        <dbReference type="Proteomes" id="UP000271162"/>
    </source>
</evidence>
<dbReference type="WBParaSite" id="NBR_0000615001-mRNA-1">
    <property type="protein sequence ID" value="NBR_0000615001-mRNA-1"/>
    <property type="gene ID" value="NBR_0000615001"/>
</dbReference>
<dbReference type="AlphaFoldDB" id="A0A0N4XU11"/>
<dbReference type="Proteomes" id="UP000271162">
    <property type="component" value="Unassembled WGS sequence"/>
</dbReference>
<protein>
    <submittedName>
        <fullName evidence="3">Secreted protein</fullName>
    </submittedName>
</protein>
<organism evidence="3">
    <name type="scientific">Nippostrongylus brasiliensis</name>
    <name type="common">Rat hookworm</name>
    <dbReference type="NCBI Taxonomy" id="27835"/>
    <lineage>
        <taxon>Eukaryota</taxon>
        <taxon>Metazoa</taxon>
        <taxon>Ecdysozoa</taxon>
        <taxon>Nematoda</taxon>
        <taxon>Chromadorea</taxon>
        <taxon>Rhabditida</taxon>
        <taxon>Rhabditina</taxon>
        <taxon>Rhabditomorpha</taxon>
        <taxon>Strongyloidea</taxon>
        <taxon>Heligmosomidae</taxon>
        <taxon>Nippostrongylus</taxon>
    </lineage>
</organism>
<accession>A0A0N4XU11</accession>
<evidence type="ECO:0000313" key="1">
    <source>
        <dbReference type="EMBL" id="VDL69740.1"/>
    </source>
</evidence>
<name>A0A0N4XU11_NIPBR</name>
<reference evidence="1 2" key="2">
    <citation type="submission" date="2018-11" db="EMBL/GenBank/DDBJ databases">
        <authorList>
            <consortium name="Pathogen Informatics"/>
        </authorList>
    </citation>
    <scope>NUCLEOTIDE SEQUENCE [LARGE SCALE GENOMIC DNA]</scope>
</reference>
<gene>
    <name evidence="1" type="ORF">NBR_LOCUS6151</name>
</gene>
<keyword evidence="2" id="KW-1185">Reference proteome</keyword>